<comment type="caution">
    <text evidence="4">The sequence shown here is derived from an EMBL/GenBank/DDBJ whole genome shotgun (WGS) entry which is preliminary data.</text>
</comment>
<comment type="similarity">
    <text evidence="1 3">Belongs to the short-chain dehydrogenases/reductases (SDR) family.</text>
</comment>
<dbReference type="PANTHER" id="PTHR44196">
    <property type="entry name" value="DEHYDROGENASE/REDUCTASE SDR FAMILY MEMBER 7B"/>
    <property type="match status" value="1"/>
</dbReference>
<dbReference type="Gene3D" id="3.40.50.720">
    <property type="entry name" value="NAD(P)-binding Rossmann-like Domain"/>
    <property type="match status" value="1"/>
</dbReference>
<dbReference type="PRINTS" id="PR00080">
    <property type="entry name" value="SDRFAMILY"/>
</dbReference>
<protein>
    <submittedName>
        <fullName evidence="4">SDR family NAD(P)-dependent oxidoreductase</fullName>
    </submittedName>
</protein>
<dbReference type="InterPro" id="IPR002347">
    <property type="entry name" value="SDR_fam"/>
</dbReference>
<dbReference type="GO" id="GO:0016491">
    <property type="term" value="F:oxidoreductase activity"/>
    <property type="evidence" value="ECO:0007669"/>
    <property type="project" value="UniProtKB-KW"/>
</dbReference>
<reference evidence="4" key="1">
    <citation type="submission" date="2020-10" db="EMBL/GenBank/DDBJ databases">
        <authorList>
            <person name="Gilroy R."/>
        </authorList>
    </citation>
    <scope>NUCLEOTIDE SEQUENCE</scope>
    <source>
        <strain evidence="4">ChiW16-3235</strain>
    </source>
</reference>
<reference evidence="4" key="2">
    <citation type="journal article" date="2021" name="PeerJ">
        <title>Extensive microbial diversity within the chicken gut microbiome revealed by metagenomics and culture.</title>
        <authorList>
            <person name="Gilroy R."/>
            <person name="Ravi A."/>
            <person name="Getino M."/>
            <person name="Pursley I."/>
            <person name="Horton D.L."/>
            <person name="Alikhan N.F."/>
            <person name="Baker D."/>
            <person name="Gharbi K."/>
            <person name="Hall N."/>
            <person name="Watson M."/>
            <person name="Adriaenssens E.M."/>
            <person name="Foster-Nyarko E."/>
            <person name="Jarju S."/>
            <person name="Secka A."/>
            <person name="Antonio M."/>
            <person name="Oren A."/>
            <person name="Chaudhuri R.R."/>
            <person name="La Ragione R."/>
            <person name="Hildebrand F."/>
            <person name="Pallen M.J."/>
        </authorList>
    </citation>
    <scope>NUCLEOTIDE SEQUENCE</scope>
    <source>
        <strain evidence="4">ChiW16-3235</strain>
    </source>
</reference>
<dbReference type="GO" id="GO:0016020">
    <property type="term" value="C:membrane"/>
    <property type="evidence" value="ECO:0007669"/>
    <property type="project" value="TreeGrafter"/>
</dbReference>
<evidence type="ECO:0000256" key="1">
    <source>
        <dbReference type="ARBA" id="ARBA00006484"/>
    </source>
</evidence>
<gene>
    <name evidence="4" type="ORF">IAB94_02295</name>
</gene>
<dbReference type="AlphaFoldDB" id="A0A9D1J9D1"/>
<dbReference type="Proteomes" id="UP000823913">
    <property type="component" value="Unassembled WGS sequence"/>
</dbReference>
<evidence type="ECO:0000256" key="2">
    <source>
        <dbReference type="ARBA" id="ARBA00023002"/>
    </source>
</evidence>
<dbReference type="PROSITE" id="PS00061">
    <property type="entry name" value="ADH_SHORT"/>
    <property type="match status" value="1"/>
</dbReference>
<dbReference type="InterPro" id="IPR020904">
    <property type="entry name" value="Sc_DH/Rdtase_CS"/>
</dbReference>
<keyword evidence="2" id="KW-0560">Oxidoreductase</keyword>
<dbReference type="Pfam" id="PF00106">
    <property type="entry name" value="adh_short"/>
    <property type="match status" value="1"/>
</dbReference>
<evidence type="ECO:0000313" key="5">
    <source>
        <dbReference type="Proteomes" id="UP000823913"/>
    </source>
</evidence>
<dbReference type="EMBL" id="DVHK01000056">
    <property type="protein sequence ID" value="HIR66862.1"/>
    <property type="molecule type" value="Genomic_DNA"/>
</dbReference>
<dbReference type="PRINTS" id="PR00081">
    <property type="entry name" value="GDHRDH"/>
</dbReference>
<dbReference type="InterPro" id="IPR036291">
    <property type="entry name" value="NAD(P)-bd_dom_sf"/>
</dbReference>
<accession>A0A9D1J9D1</accession>
<name>A0A9D1J9D1_9FIRM</name>
<proteinExistence type="inferred from homology"/>
<dbReference type="CDD" id="cd05233">
    <property type="entry name" value="SDR_c"/>
    <property type="match status" value="1"/>
</dbReference>
<sequence length="260" mass="28265">MTYTLITGATGYLGREFAVQCLGRGEKLYLTGRSADRLVALKSRLEERSAGSDIKIFACDLSDEKQRAALFSDAGGLTFSRLINVAGADIQKPFADYDEHKLTFQVRANLEGALSMCLFCLAHRAPDFKIINVSSVCGEYAMPYFAVYSATKGALTSFSLAIAKEYRGKGVTVTAVLPGAIHTRPDVEEYIRTQGIWGKIAAKTPQYVAAKALRASDKGRKKAVIGGANKALYYILKCVPHGVKTALIAKKWSKTTKDAF</sequence>
<organism evidence="4 5">
    <name type="scientific">Candidatus Coproplasma avicola</name>
    <dbReference type="NCBI Taxonomy" id="2840744"/>
    <lineage>
        <taxon>Bacteria</taxon>
        <taxon>Bacillati</taxon>
        <taxon>Bacillota</taxon>
        <taxon>Clostridia</taxon>
        <taxon>Eubacteriales</taxon>
        <taxon>Candidatus Coproplasma</taxon>
    </lineage>
</organism>
<dbReference type="SUPFAM" id="SSF51735">
    <property type="entry name" value="NAD(P)-binding Rossmann-fold domains"/>
    <property type="match status" value="1"/>
</dbReference>
<evidence type="ECO:0000256" key="3">
    <source>
        <dbReference type="RuleBase" id="RU000363"/>
    </source>
</evidence>
<evidence type="ECO:0000313" key="4">
    <source>
        <dbReference type="EMBL" id="HIR66862.1"/>
    </source>
</evidence>
<dbReference type="PANTHER" id="PTHR44196:SF1">
    <property type="entry name" value="DEHYDROGENASE_REDUCTASE SDR FAMILY MEMBER 7B"/>
    <property type="match status" value="1"/>
</dbReference>